<proteinExistence type="predicted"/>
<dbReference type="InParanoid" id="B8BS71"/>
<dbReference type="Proteomes" id="UP000001449">
    <property type="component" value="Chromosome 1"/>
</dbReference>
<keyword evidence="1" id="KW-0472">Membrane</keyword>
<evidence type="ECO:0000313" key="3">
    <source>
        <dbReference type="Proteomes" id="UP000001449"/>
    </source>
</evidence>
<dbReference type="HOGENOM" id="CLU_317743_0_0_1"/>
<dbReference type="AlphaFoldDB" id="B8BS71"/>
<reference evidence="2 3" key="1">
    <citation type="journal article" date="2004" name="Science">
        <title>The genome of the diatom Thalassiosira pseudonana: ecology, evolution, and metabolism.</title>
        <authorList>
            <person name="Armbrust E.V."/>
            <person name="Berges J.A."/>
            <person name="Bowler C."/>
            <person name="Green B.R."/>
            <person name="Martinez D."/>
            <person name="Putnam N.H."/>
            <person name="Zhou S."/>
            <person name="Allen A.E."/>
            <person name="Apt K.E."/>
            <person name="Bechner M."/>
            <person name="Brzezinski M.A."/>
            <person name="Chaal B.K."/>
            <person name="Chiovitti A."/>
            <person name="Davis A.K."/>
            <person name="Demarest M.S."/>
            <person name="Detter J.C."/>
            <person name="Glavina T."/>
            <person name="Goodstein D."/>
            <person name="Hadi M.Z."/>
            <person name="Hellsten U."/>
            <person name="Hildebrand M."/>
            <person name="Jenkins B.D."/>
            <person name="Jurka J."/>
            <person name="Kapitonov V.V."/>
            <person name="Kroger N."/>
            <person name="Lau W.W."/>
            <person name="Lane T.W."/>
            <person name="Larimer F.W."/>
            <person name="Lippmeier J.C."/>
            <person name="Lucas S."/>
            <person name="Medina M."/>
            <person name="Montsant A."/>
            <person name="Obornik M."/>
            <person name="Parker M.S."/>
            <person name="Palenik B."/>
            <person name="Pazour G.J."/>
            <person name="Richardson P.M."/>
            <person name="Rynearson T.A."/>
            <person name="Saito M.A."/>
            <person name="Schwartz D.C."/>
            <person name="Thamatrakoln K."/>
            <person name="Valentin K."/>
            <person name="Vardi A."/>
            <person name="Wilkerson F.P."/>
            <person name="Rokhsar D.S."/>
        </authorList>
    </citation>
    <scope>NUCLEOTIDE SEQUENCE [LARGE SCALE GENOMIC DNA]</scope>
    <source>
        <strain evidence="2 3">CCMP1335</strain>
    </source>
</reference>
<sequence>MYVKLVGSGRGSMYNTCSADSKTLQKLTSVDLAAKPTTSDLLYNFYSIHNPQEYLGGGDATVIEQGPYKLRKHSVMYGVSQSSSALTDAADPDPKGSLEYSTANAYLVLDQDIKTTSNLKRNEDLSLDFSADKITLAETKRALASHLSMKDRVVNVSPDYLSFLGAMNDEVNMILSLVCTSEQIANIGVAGKAQCTDNQLGDVSANCACCMVNVDYEMAKSRNTGLAPAFTNCNSYFDEEGPVLPLLSLLAAHDGGVVVKSAGEKKYDGSGEDFVSTPLGQTEIHTALVQSHTVNDLMFGYPSAYLGRVAFLAQKEQAQQASLPSVTSTELATRMLTGQMDSDLSFKLGNIADYTSKVGLVCFAICTSGAGCSGYAPERRESSDADKIKLGGIDCKPYTSTFETVAKCAAIDAALQLNPNASGYENCVCANGSDEWSSQGCCLSGGIENGNKLSGEGCLYEVAGVVDPNYAGMDTSVANAIDLGTALQTWINKESADASSSFMCPAAGSGIDEHKKFGQYEAFAGSDEHLTYYHTGNDRMRQDDTANSASTAHMTAVSGSSGKYFAPKGLAGKVGTAQVTDGIPVNAQYPVYIPSAKKTIDFVFEGVRENFSRNKLCGTDACIYSARMIPNATSFSFVEDATDGTGLPYNGLQPIGHVKGPSTTGRPEYLHHPLYVDGDEALYTQQDNSFVERGDGNGIKIYRPKIRSDPGVFTDAATNYQLVDKAHVDEKSDELRSHVDFEVSTGLGARQRMRFGTSYSIWECDPSTNAKCKHAVNSMGGHGCYATTGASIFGGMSTNDKNGLTTLGMDNFTYPCSAANLLTPDVVAGKILPMYWFEESTIHATADEIDILTAFNASYAKSGNTFITVCGLAFLVTFLGMSMLCLCLCFEQKHSFMQSEVVPKKSTSAISSRSSAA</sequence>
<dbReference type="PaxDb" id="35128-Thaps21039"/>
<organism evidence="2 3">
    <name type="scientific">Thalassiosira pseudonana</name>
    <name type="common">Marine diatom</name>
    <name type="synonym">Cyclotella nana</name>
    <dbReference type="NCBI Taxonomy" id="35128"/>
    <lineage>
        <taxon>Eukaryota</taxon>
        <taxon>Sar</taxon>
        <taxon>Stramenopiles</taxon>
        <taxon>Ochrophyta</taxon>
        <taxon>Bacillariophyta</taxon>
        <taxon>Coscinodiscophyceae</taxon>
        <taxon>Thalassiosirophycidae</taxon>
        <taxon>Thalassiosirales</taxon>
        <taxon>Thalassiosiraceae</taxon>
        <taxon>Thalassiosira</taxon>
    </lineage>
</organism>
<evidence type="ECO:0000313" key="2">
    <source>
        <dbReference type="EMBL" id="EED96669.1"/>
    </source>
</evidence>
<keyword evidence="1" id="KW-0812">Transmembrane</keyword>
<dbReference type="RefSeq" id="XP_002287028.1">
    <property type="nucleotide sequence ID" value="XM_002286992.1"/>
</dbReference>
<reference evidence="2 3" key="2">
    <citation type="journal article" date="2008" name="Nature">
        <title>The Phaeodactylum genome reveals the evolutionary history of diatom genomes.</title>
        <authorList>
            <person name="Bowler C."/>
            <person name="Allen A.E."/>
            <person name="Badger J.H."/>
            <person name="Grimwood J."/>
            <person name="Jabbari K."/>
            <person name="Kuo A."/>
            <person name="Maheswari U."/>
            <person name="Martens C."/>
            <person name="Maumus F."/>
            <person name="Otillar R.P."/>
            <person name="Rayko E."/>
            <person name="Salamov A."/>
            <person name="Vandepoele K."/>
            <person name="Beszteri B."/>
            <person name="Gruber A."/>
            <person name="Heijde M."/>
            <person name="Katinka M."/>
            <person name="Mock T."/>
            <person name="Valentin K."/>
            <person name="Verret F."/>
            <person name="Berges J.A."/>
            <person name="Brownlee C."/>
            <person name="Cadoret J.P."/>
            <person name="Chiovitti A."/>
            <person name="Choi C.J."/>
            <person name="Coesel S."/>
            <person name="De Martino A."/>
            <person name="Detter J.C."/>
            <person name="Durkin C."/>
            <person name="Falciatore A."/>
            <person name="Fournet J."/>
            <person name="Haruta M."/>
            <person name="Huysman M.J."/>
            <person name="Jenkins B.D."/>
            <person name="Jiroutova K."/>
            <person name="Jorgensen R.E."/>
            <person name="Joubert Y."/>
            <person name="Kaplan A."/>
            <person name="Kroger N."/>
            <person name="Kroth P.G."/>
            <person name="La Roche J."/>
            <person name="Lindquist E."/>
            <person name="Lommer M."/>
            <person name="Martin-Jezequel V."/>
            <person name="Lopez P.J."/>
            <person name="Lucas S."/>
            <person name="Mangogna M."/>
            <person name="McGinnis K."/>
            <person name="Medlin L.K."/>
            <person name="Montsant A."/>
            <person name="Oudot-Le Secq M.P."/>
            <person name="Napoli C."/>
            <person name="Obornik M."/>
            <person name="Parker M.S."/>
            <person name="Petit J.L."/>
            <person name="Porcel B.M."/>
            <person name="Poulsen N."/>
            <person name="Robison M."/>
            <person name="Rychlewski L."/>
            <person name="Rynearson T.A."/>
            <person name="Schmutz J."/>
            <person name="Shapiro H."/>
            <person name="Siaut M."/>
            <person name="Stanley M."/>
            <person name="Sussman M.R."/>
            <person name="Taylor A.R."/>
            <person name="Vardi A."/>
            <person name="von Dassow P."/>
            <person name="Vyverman W."/>
            <person name="Willis A."/>
            <person name="Wyrwicz L.S."/>
            <person name="Rokhsar D.S."/>
            <person name="Weissenbach J."/>
            <person name="Armbrust E.V."/>
            <person name="Green B.R."/>
            <person name="Van de Peer Y."/>
            <person name="Grigoriev I.V."/>
        </authorList>
    </citation>
    <scope>NUCLEOTIDE SEQUENCE [LARGE SCALE GENOMIC DNA]</scope>
    <source>
        <strain evidence="2 3">CCMP1335</strain>
    </source>
</reference>
<gene>
    <name evidence="2" type="ORF">THAPSDRAFT_21039</name>
</gene>
<protein>
    <submittedName>
        <fullName evidence="2">Uncharacterized protein</fullName>
    </submittedName>
</protein>
<keyword evidence="3" id="KW-1185">Reference proteome</keyword>
<feature type="transmembrane region" description="Helical" evidence="1">
    <location>
        <begin position="866"/>
        <end position="890"/>
    </location>
</feature>
<keyword evidence="1" id="KW-1133">Transmembrane helix</keyword>
<accession>B8BS71</accession>
<dbReference type="KEGG" id="tps:THAPSDRAFT_21039"/>
<dbReference type="GeneID" id="7445094"/>
<dbReference type="EMBL" id="CM000638">
    <property type="protein sequence ID" value="EED96669.1"/>
    <property type="molecule type" value="Genomic_DNA"/>
</dbReference>
<evidence type="ECO:0000256" key="1">
    <source>
        <dbReference type="SAM" id="Phobius"/>
    </source>
</evidence>
<name>B8BS71_THAPS</name>